<dbReference type="GO" id="GO:0051287">
    <property type="term" value="F:NAD binding"/>
    <property type="evidence" value="ECO:0007669"/>
    <property type="project" value="InterPro"/>
</dbReference>
<dbReference type="InterPro" id="IPR051674">
    <property type="entry name" value="Malate_Decarboxylase"/>
</dbReference>
<evidence type="ECO:0000256" key="1">
    <source>
        <dbReference type="ARBA" id="ARBA00001936"/>
    </source>
</evidence>
<evidence type="ECO:0000256" key="5">
    <source>
        <dbReference type="PIRSR" id="PIRSR000106-1"/>
    </source>
</evidence>
<dbReference type="OrthoDB" id="9805787at2"/>
<dbReference type="InterPro" id="IPR037062">
    <property type="entry name" value="Malic_N_dom_sf"/>
</dbReference>
<feature type="active site" description="Proton acceptor" evidence="5">
    <location>
        <position position="115"/>
    </location>
</feature>
<reference evidence="10 11" key="1">
    <citation type="submission" date="2016-04" db="EMBL/GenBank/DDBJ databases">
        <title>Genome sequence of Clostridium magnum DSM 2767.</title>
        <authorList>
            <person name="Poehlein A."/>
            <person name="Uhlig R."/>
            <person name="Fischer R."/>
            <person name="Bahl H."/>
            <person name="Daniel R."/>
        </authorList>
    </citation>
    <scope>NUCLEOTIDE SEQUENCE [LARGE SCALE GENOMIC DNA]</scope>
    <source>
        <strain evidence="10 11">DSM 2767</strain>
    </source>
</reference>
<feature type="binding site" evidence="7">
    <location>
        <position position="183"/>
    </location>
    <ligand>
        <name>a divalent metal cation</name>
        <dbReference type="ChEBI" id="CHEBI:60240"/>
    </ligand>
</feature>
<sequence>MIVKKKWFNFFKFKSSANLEGVKNLSLRETALKFHKDNEGKIALECKVPVKTKEDMTLAYTPGVAEPCLEIEKNPETIYDYTSKGNWVAVVTNGTAVLGLGDIGAAAGLPVMEGKSVLFKAFAGVDAFPICLETKSIDKIVETVKLMEPTFGGINLEDIKAPECFEIESKLKEISNIPIFHDDQHGTAVVSSACLINALKLVNKKFEDITVVINGAGAAGIAITKLLIKMGTKDVILCDTKGPIYKDRPAGMNKYKDEIAEVTNKKLVKGTLADALKDADVFLGVSVANCVTQEMVKSMNRDSIIMAMANPNPEIIPDLALEAGAKVVCTGRSDYPNQVNNVLAFPGIFRGALDVRASEINDEMKIAAAYAIAELVSEDELKSEYVIPQAFDLRIAPKVAYYVAKAAIDTGVARKTQVTPEMVEKHTKELLAKLK</sequence>
<dbReference type="InterPro" id="IPR012301">
    <property type="entry name" value="Malic_N_dom"/>
</dbReference>
<dbReference type="GO" id="GO:0046872">
    <property type="term" value="F:metal ion binding"/>
    <property type="evidence" value="ECO:0007669"/>
    <property type="project" value="UniProtKB-KW"/>
</dbReference>
<dbReference type="FunFam" id="3.40.50.10380:FF:000003">
    <property type="entry name" value="NADP-dependent malic enzyme"/>
    <property type="match status" value="1"/>
</dbReference>
<dbReference type="Pfam" id="PF00390">
    <property type="entry name" value="malic"/>
    <property type="match status" value="1"/>
</dbReference>
<dbReference type="SMART" id="SM00919">
    <property type="entry name" value="Malic_M"/>
    <property type="match status" value="1"/>
</dbReference>
<evidence type="ECO:0000256" key="6">
    <source>
        <dbReference type="PIRSR" id="PIRSR000106-2"/>
    </source>
</evidence>
<evidence type="ECO:0000259" key="8">
    <source>
        <dbReference type="SMART" id="SM00919"/>
    </source>
</evidence>
<evidence type="ECO:0000256" key="7">
    <source>
        <dbReference type="PIRSR" id="PIRSR000106-3"/>
    </source>
</evidence>
<dbReference type="Proteomes" id="UP000076603">
    <property type="component" value="Unassembled WGS sequence"/>
</dbReference>
<evidence type="ECO:0000256" key="3">
    <source>
        <dbReference type="ARBA" id="ARBA00022723"/>
    </source>
</evidence>
<keyword evidence="4 10" id="KW-0560">Oxidoreductase</keyword>
<dbReference type="SUPFAM" id="SSF53223">
    <property type="entry name" value="Aminoacid dehydrogenase-like, N-terminal domain"/>
    <property type="match status" value="1"/>
</dbReference>
<dbReference type="InterPro" id="IPR001891">
    <property type="entry name" value="Malic_OxRdtase"/>
</dbReference>
<keyword evidence="11" id="KW-1185">Reference proteome</keyword>
<feature type="active site" description="Proton donor" evidence="5">
    <location>
        <position position="60"/>
    </location>
</feature>
<dbReference type="GO" id="GO:0004470">
    <property type="term" value="F:malic enzyme activity"/>
    <property type="evidence" value="ECO:0007669"/>
    <property type="project" value="InterPro"/>
</dbReference>
<comment type="cofactor">
    <cofactor evidence="1">
        <name>Mn(2+)</name>
        <dbReference type="ChEBI" id="CHEBI:29035"/>
    </cofactor>
</comment>
<evidence type="ECO:0000256" key="4">
    <source>
        <dbReference type="ARBA" id="ARBA00023002"/>
    </source>
</evidence>
<dbReference type="PANTHER" id="PTHR43237">
    <property type="entry name" value="NADP-DEPENDENT MALIC ENZYME"/>
    <property type="match status" value="1"/>
</dbReference>
<comment type="cofactor">
    <cofactor evidence="7">
        <name>Mg(2+)</name>
        <dbReference type="ChEBI" id="CHEBI:18420"/>
    </cofactor>
    <cofactor evidence="7">
        <name>Mn(2+)</name>
        <dbReference type="ChEBI" id="CHEBI:29035"/>
    </cofactor>
    <text evidence="7">Divalent metal cations. Prefers magnesium or manganese.</text>
</comment>
<protein>
    <submittedName>
        <fullName evidence="10">NAD-dependent malic enzyme</fullName>
        <ecNumber evidence="10">1.1.1.38</ecNumber>
    </submittedName>
</protein>
<dbReference type="InterPro" id="IPR046346">
    <property type="entry name" value="Aminoacid_DH-like_N_sf"/>
</dbReference>
<keyword evidence="3 7" id="KW-0479">Metal-binding</keyword>
<evidence type="ECO:0000256" key="2">
    <source>
        <dbReference type="ARBA" id="ARBA00008785"/>
    </source>
</evidence>
<proteinExistence type="inferred from homology"/>
<dbReference type="CDD" id="cd05311">
    <property type="entry name" value="NAD_bind_2_malic_enz"/>
    <property type="match status" value="1"/>
</dbReference>
<dbReference type="FunFam" id="3.40.50.720:FF:000095">
    <property type="entry name" value="NADP-dependent malic enzyme"/>
    <property type="match status" value="1"/>
</dbReference>
<feature type="domain" description="Malic enzyme N-terminal" evidence="9">
    <location>
        <begin position="39"/>
        <end position="172"/>
    </location>
</feature>
<dbReference type="EMBL" id="LWAE01000010">
    <property type="protein sequence ID" value="KZL89203.1"/>
    <property type="molecule type" value="Genomic_DNA"/>
</dbReference>
<feature type="domain" description="Malic enzyme NAD-binding" evidence="8">
    <location>
        <begin position="184"/>
        <end position="408"/>
    </location>
</feature>
<dbReference type="PATRIC" id="fig|1121326.3.peg.5490"/>
<organism evidence="10 11">
    <name type="scientific">Clostridium magnum DSM 2767</name>
    <dbReference type="NCBI Taxonomy" id="1121326"/>
    <lineage>
        <taxon>Bacteria</taxon>
        <taxon>Bacillati</taxon>
        <taxon>Bacillota</taxon>
        <taxon>Clostridia</taxon>
        <taxon>Eubacteriales</taxon>
        <taxon>Clostridiaceae</taxon>
        <taxon>Clostridium</taxon>
    </lineage>
</organism>
<gene>
    <name evidence="10" type="ORF">CLMAG_54210</name>
</gene>
<name>A0A162QZQ2_9CLOT</name>
<dbReference type="PANTHER" id="PTHR43237:SF4">
    <property type="entry name" value="NADP-DEPENDENT MALIC ENZYME"/>
    <property type="match status" value="1"/>
</dbReference>
<dbReference type="Gene3D" id="3.40.50.720">
    <property type="entry name" value="NAD(P)-binding Rossmann-like Domain"/>
    <property type="match status" value="1"/>
</dbReference>
<evidence type="ECO:0000313" key="10">
    <source>
        <dbReference type="EMBL" id="KZL89203.1"/>
    </source>
</evidence>
<dbReference type="SMART" id="SM01274">
    <property type="entry name" value="malic"/>
    <property type="match status" value="1"/>
</dbReference>
<feature type="binding site" evidence="6">
    <location>
        <position position="340"/>
    </location>
    <ligand>
        <name>(S)-malate</name>
        <dbReference type="ChEBI" id="CHEBI:15589"/>
    </ligand>
</feature>
<feature type="binding site" evidence="7">
    <location>
        <position position="157"/>
    </location>
    <ligand>
        <name>a divalent metal cation</name>
        <dbReference type="ChEBI" id="CHEBI:60240"/>
    </ligand>
</feature>
<dbReference type="Pfam" id="PF03949">
    <property type="entry name" value="Malic_M"/>
    <property type="match status" value="1"/>
</dbReference>
<comment type="caution">
    <text evidence="10">The sequence shown here is derived from an EMBL/GenBank/DDBJ whole genome shotgun (WGS) entry which is preliminary data.</text>
</comment>
<feature type="binding site" evidence="7">
    <location>
        <position position="158"/>
    </location>
    <ligand>
        <name>a divalent metal cation</name>
        <dbReference type="ChEBI" id="CHEBI:60240"/>
    </ligand>
</feature>
<dbReference type="STRING" id="1121326.CLMAG_54210"/>
<evidence type="ECO:0000259" key="9">
    <source>
        <dbReference type="SMART" id="SM01274"/>
    </source>
</evidence>
<dbReference type="PIRSF" id="PIRSF000106">
    <property type="entry name" value="ME"/>
    <property type="match status" value="1"/>
</dbReference>
<dbReference type="InterPro" id="IPR036291">
    <property type="entry name" value="NAD(P)-bd_dom_sf"/>
</dbReference>
<evidence type="ECO:0000313" key="11">
    <source>
        <dbReference type="Proteomes" id="UP000076603"/>
    </source>
</evidence>
<dbReference type="AlphaFoldDB" id="A0A162QZQ2"/>
<dbReference type="GO" id="GO:0016616">
    <property type="term" value="F:oxidoreductase activity, acting on the CH-OH group of donors, NAD or NADP as acceptor"/>
    <property type="evidence" value="ECO:0007669"/>
    <property type="project" value="InterPro"/>
</dbReference>
<comment type="similarity">
    <text evidence="2">Belongs to the malic enzymes family.</text>
</comment>
<dbReference type="InterPro" id="IPR045213">
    <property type="entry name" value="Malic_NAD-bd_bact_type"/>
</dbReference>
<dbReference type="EC" id="1.1.1.38" evidence="10"/>
<dbReference type="InterPro" id="IPR012302">
    <property type="entry name" value="Malic_NAD-bd"/>
</dbReference>
<dbReference type="Gene3D" id="3.40.50.10380">
    <property type="entry name" value="Malic enzyme, N-terminal domain"/>
    <property type="match status" value="1"/>
</dbReference>
<feature type="binding site" evidence="6">
    <location>
        <position position="310"/>
    </location>
    <ligand>
        <name>(S)-malate</name>
        <dbReference type="ChEBI" id="CHEBI:15589"/>
    </ligand>
</feature>
<accession>A0A162QZQ2</accession>
<dbReference type="SUPFAM" id="SSF51735">
    <property type="entry name" value="NAD(P)-binding Rossmann-fold domains"/>
    <property type="match status" value="1"/>
</dbReference>